<dbReference type="EMBL" id="JAGSOT010000015">
    <property type="protein sequence ID" value="MBR7795785.1"/>
    <property type="molecule type" value="Genomic_DNA"/>
</dbReference>
<dbReference type="InterPro" id="IPR036259">
    <property type="entry name" value="MFS_trans_sf"/>
</dbReference>
<dbReference type="InterPro" id="IPR052524">
    <property type="entry name" value="MFS_Cyanate_Porter"/>
</dbReference>
<feature type="transmembrane region" description="Helical" evidence="6">
    <location>
        <begin position="20"/>
        <end position="45"/>
    </location>
</feature>
<comment type="caution">
    <text evidence="8">The sequence shown here is derived from an EMBL/GenBank/DDBJ whole genome shotgun (WGS) entry which is preliminary data.</text>
</comment>
<reference evidence="8" key="1">
    <citation type="submission" date="2021-04" db="EMBL/GenBank/DDBJ databases">
        <title>Isolation and polyphasic classification of algal microorganism.</title>
        <authorList>
            <person name="Wang S."/>
        </authorList>
    </citation>
    <scope>NUCLEOTIDE SEQUENCE</scope>
    <source>
        <strain evidence="8">720a</strain>
    </source>
</reference>
<evidence type="ECO:0000256" key="6">
    <source>
        <dbReference type="SAM" id="Phobius"/>
    </source>
</evidence>
<evidence type="ECO:0000256" key="3">
    <source>
        <dbReference type="ARBA" id="ARBA00022692"/>
    </source>
</evidence>
<feature type="transmembrane region" description="Helical" evidence="6">
    <location>
        <begin position="351"/>
        <end position="367"/>
    </location>
</feature>
<dbReference type="Pfam" id="PF07690">
    <property type="entry name" value="MFS_1"/>
    <property type="match status" value="1"/>
</dbReference>
<feature type="transmembrane region" description="Helical" evidence="6">
    <location>
        <begin position="373"/>
        <end position="392"/>
    </location>
</feature>
<dbReference type="Proteomes" id="UP000675284">
    <property type="component" value="Unassembled WGS sequence"/>
</dbReference>
<feature type="transmembrane region" description="Helical" evidence="6">
    <location>
        <begin position="254"/>
        <end position="273"/>
    </location>
</feature>
<evidence type="ECO:0000313" key="9">
    <source>
        <dbReference type="Proteomes" id="UP000675284"/>
    </source>
</evidence>
<keyword evidence="4 6" id="KW-1133">Transmembrane helix</keyword>
<evidence type="ECO:0000256" key="4">
    <source>
        <dbReference type="ARBA" id="ARBA00022989"/>
    </source>
</evidence>
<gene>
    <name evidence="8" type="ORF">KCX74_06980</name>
</gene>
<feature type="transmembrane region" description="Helical" evidence="6">
    <location>
        <begin position="170"/>
        <end position="191"/>
    </location>
</feature>
<feature type="transmembrane region" description="Helical" evidence="6">
    <location>
        <begin position="285"/>
        <end position="302"/>
    </location>
</feature>
<feature type="transmembrane region" description="Helical" evidence="6">
    <location>
        <begin position="82"/>
        <end position="100"/>
    </location>
</feature>
<comment type="subcellular location">
    <subcellularLocation>
        <location evidence="1">Cell membrane</location>
        <topology evidence="1">Multi-pass membrane protein</topology>
    </subcellularLocation>
</comment>
<dbReference type="RefSeq" id="WP_166530167.1">
    <property type="nucleotide sequence ID" value="NZ_JAGSOT010000015.1"/>
</dbReference>
<organism evidence="8 9">
    <name type="scientific">Virgibacillus salarius</name>
    <dbReference type="NCBI Taxonomy" id="447199"/>
    <lineage>
        <taxon>Bacteria</taxon>
        <taxon>Bacillati</taxon>
        <taxon>Bacillota</taxon>
        <taxon>Bacilli</taxon>
        <taxon>Bacillales</taxon>
        <taxon>Bacillaceae</taxon>
        <taxon>Virgibacillus</taxon>
    </lineage>
</organism>
<feature type="transmembrane region" description="Helical" evidence="6">
    <location>
        <begin position="51"/>
        <end position="70"/>
    </location>
</feature>
<keyword evidence="3 6" id="KW-0812">Transmembrane</keyword>
<accession>A0A941DSC0</accession>
<evidence type="ECO:0000256" key="5">
    <source>
        <dbReference type="ARBA" id="ARBA00023136"/>
    </source>
</evidence>
<evidence type="ECO:0000313" key="8">
    <source>
        <dbReference type="EMBL" id="MBR7795785.1"/>
    </source>
</evidence>
<dbReference type="PROSITE" id="PS50850">
    <property type="entry name" value="MFS"/>
    <property type="match status" value="1"/>
</dbReference>
<dbReference type="AlphaFoldDB" id="A0A941DSC0"/>
<keyword evidence="2" id="KW-0813">Transport</keyword>
<keyword evidence="5 6" id="KW-0472">Membrane</keyword>
<dbReference type="PANTHER" id="PTHR23523:SF2">
    <property type="entry name" value="2-NITROIMIDAZOLE TRANSPORTER"/>
    <property type="match status" value="1"/>
</dbReference>
<sequence length="415" mass="44701">MNNNRLTLEKTQENRNTWIFLIGIILIGSNLRAPLTSVGSLISYIRDDLGISNALAGTITTLPLLAFALVSPFAPKIANRIGIEWTIFISITLLTIGIIIRSLFGSIFLFSGTILIGLAIAIGNVLLPGLIKMNFPLKIGLMTGIYAVFMNVFGALGSGLGVPISSIGDIGWQGSLAVWGILSFIALLFWIPQLQKQNKSDPTTSATPQAEGSIWKSTLAWCITLFMGLQSLIFYTLITWLPEILQSHGFSSDSAGWMLFLMQFAIIPVTFIIPVIAEQMNDQKLLASITAILFMIGIGGLFSGIIPVLVISVIFIGIAGGSAFSLSMMFFSLRTSNGQQAAEMSGMAQSFGYLLAALGPVLIGALHDLTNGWQVPLIMLFIISIIILIVGLESGKQRIVTDQLQTKTASLKIDN</sequence>
<evidence type="ECO:0000259" key="7">
    <source>
        <dbReference type="PROSITE" id="PS50850"/>
    </source>
</evidence>
<protein>
    <submittedName>
        <fullName evidence="8">MFS transporter</fullName>
    </submittedName>
</protein>
<dbReference type="SUPFAM" id="SSF103473">
    <property type="entry name" value="MFS general substrate transporter"/>
    <property type="match status" value="1"/>
</dbReference>
<name>A0A941DSC0_9BACI</name>
<evidence type="ECO:0000256" key="1">
    <source>
        <dbReference type="ARBA" id="ARBA00004651"/>
    </source>
</evidence>
<feature type="transmembrane region" description="Helical" evidence="6">
    <location>
        <begin position="106"/>
        <end position="127"/>
    </location>
</feature>
<feature type="transmembrane region" description="Helical" evidence="6">
    <location>
        <begin position="139"/>
        <end position="164"/>
    </location>
</feature>
<feature type="transmembrane region" description="Helical" evidence="6">
    <location>
        <begin position="219"/>
        <end position="242"/>
    </location>
</feature>
<dbReference type="InterPro" id="IPR011701">
    <property type="entry name" value="MFS"/>
</dbReference>
<dbReference type="PANTHER" id="PTHR23523">
    <property type="match status" value="1"/>
</dbReference>
<dbReference type="GO" id="GO:0022857">
    <property type="term" value="F:transmembrane transporter activity"/>
    <property type="evidence" value="ECO:0007669"/>
    <property type="project" value="InterPro"/>
</dbReference>
<evidence type="ECO:0000256" key="2">
    <source>
        <dbReference type="ARBA" id="ARBA00022448"/>
    </source>
</evidence>
<proteinExistence type="predicted"/>
<feature type="domain" description="Major facilitator superfamily (MFS) profile" evidence="7">
    <location>
        <begin position="16"/>
        <end position="398"/>
    </location>
</feature>
<dbReference type="CDD" id="cd17339">
    <property type="entry name" value="MFS_NIMT_CynX_like"/>
    <property type="match status" value="1"/>
</dbReference>
<dbReference type="GO" id="GO:0005886">
    <property type="term" value="C:plasma membrane"/>
    <property type="evidence" value="ECO:0007669"/>
    <property type="project" value="UniProtKB-SubCell"/>
</dbReference>
<feature type="transmembrane region" description="Helical" evidence="6">
    <location>
        <begin position="308"/>
        <end position="331"/>
    </location>
</feature>
<dbReference type="Gene3D" id="1.20.1250.20">
    <property type="entry name" value="MFS general substrate transporter like domains"/>
    <property type="match status" value="1"/>
</dbReference>
<keyword evidence="9" id="KW-1185">Reference proteome</keyword>
<dbReference type="InterPro" id="IPR020846">
    <property type="entry name" value="MFS_dom"/>
</dbReference>